<dbReference type="EMBL" id="JACHZG010000001">
    <property type="protein sequence ID" value="MBB3326646.1"/>
    <property type="molecule type" value="Genomic_DNA"/>
</dbReference>
<evidence type="ECO:0000256" key="1">
    <source>
        <dbReference type="ARBA" id="ARBA00022801"/>
    </source>
</evidence>
<dbReference type="InterPro" id="IPR013094">
    <property type="entry name" value="AB_hydrolase_3"/>
</dbReference>
<dbReference type="AlphaFoldDB" id="A0A7W5P7A4"/>
<keyword evidence="4" id="KW-1185">Reference proteome</keyword>
<accession>A0A7W5P7A4</accession>
<comment type="caution">
    <text evidence="3">The sequence shown here is derived from an EMBL/GenBank/DDBJ whole genome shotgun (WGS) entry which is preliminary data.</text>
</comment>
<dbReference type="InterPro" id="IPR050300">
    <property type="entry name" value="GDXG_lipolytic_enzyme"/>
</dbReference>
<evidence type="ECO:0000313" key="3">
    <source>
        <dbReference type="EMBL" id="MBB3326646.1"/>
    </source>
</evidence>
<dbReference type="PANTHER" id="PTHR48081">
    <property type="entry name" value="AB HYDROLASE SUPERFAMILY PROTEIN C4A8.06C"/>
    <property type="match status" value="1"/>
</dbReference>
<proteinExistence type="predicted"/>
<keyword evidence="1" id="KW-0378">Hydrolase</keyword>
<sequence>MTLAMDPETAAALAALFAGQPEAPLPAVGDVAARRARSEENYPRLFAGVPQAVGVTRTDRTLTVADGTEILLRWYVPQDRSDGAAVLYLHGGGMIMGSVELNDAGIASFAELSGVPMLAVDYRLAPEFPHPVPVEDCYAALVWLAAHADELGVDPARVAVMGDSAGGGLAAGVALLARDRSGPALARQILVYPMLDDRNLEPDPRFSGLITWSYVDNVTGWQALLSGNASGDDVSPYAAPARATDLRGLPPTYLDVGDLDIFLDEDLAYAARLAAAGVPVELHVHPGAPHGFELYAPGSALAQRVRADRVRALRSL</sequence>
<dbReference type="PANTHER" id="PTHR48081:SF8">
    <property type="entry name" value="ALPHA_BETA HYDROLASE FOLD-3 DOMAIN-CONTAINING PROTEIN-RELATED"/>
    <property type="match status" value="1"/>
</dbReference>
<reference evidence="3 4" key="1">
    <citation type="submission" date="2020-08" db="EMBL/GenBank/DDBJ databases">
        <title>Sequencing the genomes of 1000 actinobacteria strains.</title>
        <authorList>
            <person name="Klenk H.-P."/>
        </authorList>
    </citation>
    <scope>NUCLEOTIDE SEQUENCE [LARGE SCALE GENOMIC DNA]</scope>
    <source>
        <strain evidence="3 4">DSM 11053</strain>
    </source>
</reference>
<feature type="domain" description="Alpha/beta hydrolase fold-3" evidence="2">
    <location>
        <begin position="86"/>
        <end position="293"/>
    </location>
</feature>
<gene>
    <name evidence="3" type="ORF">FHX39_001590</name>
</gene>
<dbReference type="InterPro" id="IPR029058">
    <property type="entry name" value="AB_hydrolase_fold"/>
</dbReference>
<dbReference type="RefSeq" id="WP_183337555.1">
    <property type="nucleotide sequence ID" value="NZ_JACHZG010000001.1"/>
</dbReference>
<name>A0A7W5P7A4_9ACTN</name>
<dbReference type="GO" id="GO:0016787">
    <property type="term" value="F:hydrolase activity"/>
    <property type="evidence" value="ECO:0007669"/>
    <property type="project" value="UniProtKB-KW"/>
</dbReference>
<evidence type="ECO:0000259" key="2">
    <source>
        <dbReference type="Pfam" id="PF07859"/>
    </source>
</evidence>
<evidence type="ECO:0000313" key="4">
    <source>
        <dbReference type="Proteomes" id="UP000565572"/>
    </source>
</evidence>
<organism evidence="3 4">
    <name type="scientific">Microlunatus antarcticus</name>
    <dbReference type="NCBI Taxonomy" id="53388"/>
    <lineage>
        <taxon>Bacteria</taxon>
        <taxon>Bacillati</taxon>
        <taxon>Actinomycetota</taxon>
        <taxon>Actinomycetes</taxon>
        <taxon>Propionibacteriales</taxon>
        <taxon>Propionibacteriaceae</taxon>
        <taxon>Microlunatus</taxon>
    </lineage>
</organism>
<dbReference type="Pfam" id="PF07859">
    <property type="entry name" value="Abhydrolase_3"/>
    <property type="match status" value="1"/>
</dbReference>
<protein>
    <submittedName>
        <fullName evidence="3">Acetyl esterase/lipase</fullName>
    </submittedName>
</protein>
<dbReference type="SUPFAM" id="SSF53474">
    <property type="entry name" value="alpha/beta-Hydrolases"/>
    <property type="match status" value="1"/>
</dbReference>
<dbReference type="Proteomes" id="UP000565572">
    <property type="component" value="Unassembled WGS sequence"/>
</dbReference>
<dbReference type="Gene3D" id="3.40.50.1820">
    <property type="entry name" value="alpha/beta hydrolase"/>
    <property type="match status" value="1"/>
</dbReference>